<organism evidence="1 2">
    <name type="scientific">Pleurotus eryngii</name>
    <name type="common">Boletus of the steppes</name>
    <dbReference type="NCBI Taxonomy" id="5323"/>
    <lineage>
        <taxon>Eukaryota</taxon>
        <taxon>Fungi</taxon>
        <taxon>Dikarya</taxon>
        <taxon>Basidiomycota</taxon>
        <taxon>Agaricomycotina</taxon>
        <taxon>Agaricomycetes</taxon>
        <taxon>Agaricomycetidae</taxon>
        <taxon>Agaricales</taxon>
        <taxon>Pleurotineae</taxon>
        <taxon>Pleurotaceae</taxon>
        <taxon>Pleurotus</taxon>
    </lineage>
</organism>
<evidence type="ECO:0000313" key="1">
    <source>
        <dbReference type="EMBL" id="KAF9486932.1"/>
    </source>
</evidence>
<dbReference type="AlphaFoldDB" id="A0A9P5ZGC6"/>
<accession>A0A9P5ZGC6</accession>
<dbReference type="EMBL" id="MU154854">
    <property type="protein sequence ID" value="KAF9486932.1"/>
    <property type="molecule type" value="Genomic_DNA"/>
</dbReference>
<keyword evidence="2" id="KW-1185">Reference proteome</keyword>
<proteinExistence type="predicted"/>
<reference evidence="1" key="1">
    <citation type="submission" date="2020-11" db="EMBL/GenBank/DDBJ databases">
        <authorList>
            <consortium name="DOE Joint Genome Institute"/>
            <person name="Ahrendt S."/>
            <person name="Riley R."/>
            <person name="Andreopoulos W."/>
            <person name="Labutti K."/>
            <person name="Pangilinan J."/>
            <person name="Ruiz-Duenas F.J."/>
            <person name="Barrasa J.M."/>
            <person name="Sanchez-Garcia M."/>
            <person name="Camarero S."/>
            <person name="Miyauchi S."/>
            <person name="Serrano A."/>
            <person name="Linde D."/>
            <person name="Babiker R."/>
            <person name="Drula E."/>
            <person name="Ayuso-Fernandez I."/>
            <person name="Pacheco R."/>
            <person name="Padilla G."/>
            <person name="Ferreira P."/>
            <person name="Barriuso J."/>
            <person name="Kellner H."/>
            <person name="Castanera R."/>
            <person name="Alfaro M."/>
            <person name="Ramirez L."/>
            <person name="Pisabarro A.G."/>
            <person name="Kuo A."/>
            <person name="Tritt A."/>
            <person name="Lipzen A."/>
            <person name="He G."/>
            <person name="Yan M."/>
            <person name="Ng V."/>
            <person name="Cullen D."/>
            <person name="Martin F."/>
            <person name="Rosso M.-N."/>
            <person name="Henrissat B."/>
            <person name="Hibbett D."/>
            <person name="Martinez A.T."/>
            <person name="Grigoriev I.V."/>
        </authorList>
    </citation>
    <scope>NUCLEOTIDE SEQUENCE</scope>
    <source>
        <strain evidence="1">ATCC 90797</strain>
    </source>
</reference>
<dbReference type="Proteomes" id="UP000807025">
    <property type="component" value="Unassembled WGS sequence"/>
</dbReference>
<name>A0A9P5ZGC6_PLEER</name>
<protein>
    <submittedName>
        <fullName evidence="1">Uncharacterized protein</fullName>
    </submittedName>
</protein>
<sequence>MERTNSVSHSLALCRGSLLRFALVVGILLVRTACAVQSAPSQAGASPWSARSHITSHHIPARAISILSPQLSIPQLTKASRASPPPSSRRPFSSNARQQVYRLRVCVLSIQSGVVDVDGDLRACPSDLVGIGWALVHATSPTCG</sequence>
<gene>
    <name evidence="1" type="ORF">BDN71DRAFT_771102</name>
</gene>
<comment type="caution">
    <text evidence="1">The sequence shown here is derived from an EMBL/GenBank/DDBJ whole genome shotgun (WGS) entry which is preliminary data.</text>
</comment>
<evidence type="ECO:0000313" key="2">
    <source>
        <dbReference type="Proteomes" id="UP000807025"/>
    </source>
</evidence>